<feature type="domain" description="O-methyltransferase C-terminal" evidence="1">
    <location>
        <begin position="47"/>
        <end position="105"/>
    </location>
</feature>
<evidence type="ECO:0000313" key="2">
    <source>
        <dbReference type="EMBL" id="CAB3798626.1"/>
    </source>
</evidence>
<dbReference type="Gene3D" id="3.40.50.150">
    <property type="entry name" value="Vaccinia Virus protein VP39"/>
    <property type="match status" value="1"/>
</dbReference>
<evidence type="ECO:0000259" key="1">
    <source>
        <dbReference type="Pfam" id="PF00891"/>
    </source>
</evidence>
<evidence type="ECO:0000313" key="3">
    <source>
        <dbReference type="Proteomes" id="UP000494365"/>
    </source>
</evidence>
<protein>
    <recommendedName>
        <fullName evidence="1">O-methyltransferase C-terminal domain-containing protein</fullName>
    </recommendedName>
</protein>
<gene>
    <name evidence="2" type="ORF">LMG28614_04805</name>
</gene>
<dbReference type="Proteomes" id="UP000494365">
    <property type="component" value="Unassembled WGS sequence"/>
</dbReference>
<organism evidence="2 3">
    <name type="scientific">Paraburkholderia ultramafica</name>
    <dbReference type="NCBI Taxonomy" id="1544867"/>
    <lineage>
        <taxon>Bacteria</taxon>
        <taxon>Pseudomonadati</taxon>
        <taxon>Pseudomonadota</taxon>
        <taxon>Betaproteobacteria</taxon>
        <taxon>Burkholderiales</taxon>
        <taxon>Burkholderiaceae</taxon>
        <taxon>Paraburkholderia</taxon>
    </lineage>
</organism>
<dbReference type="AlphaFoldDB" id="A0A6S7D8C6"/>
<proteinExistence type="predicted"/>
<accession>A0A6S7D8C6</accession>
<reference evidence="2 3" key="1">
    <citation type="submission" date="2020-04" db="EMBL/GenBank/DDBJ databases">
        <authorList>
            <person name="De Canck E."/>
        </authorList>
    </citation>
    <scope>NUCLEOTIDE SEQUENCE [LARGE SCALE GENOMIC DNA]</scope>
    <source>
        <strain evidence="2 3">LMG 28614</strain>
    </source>
</reference>
<dbReference type="SUPFAM" id="SSF53335">
    <property type="entry name" value="S-adenosyl-L-methionine-dependent methyltransferases"/>
    <property type="match status" value="1"/>
</dbReference>
<keyword evidence="3" id="KW-1185">Reference proteome</keyword>
<dbReference type="GO" id="GO:0008171">
    <property type="term" value="F:O-methyltransferase activity"/>
    <property type="evidence" value="ECO:0007669"/>
    <property type="project" value="InterPro"/>
</dbReference>
<dbReference type="InterPro" id="IPR029063">
    <property type="entry name" value="SAM-dependent_MTases_sf"/>
</dbReference>
<sequence>MLYSLFKNSCVCHIVSLSFLKHWLSNPASVGALAPSSRYLADAMAEDVRSFDAIVEVGAGTGAITEVLVRKHPQARLVLFELAEGLAAELARRYPRAEVIAGPFHENAKVLEGLPERTIFVSALPFRSLPASVIALTVDTLAQSLRVAPVRKLVQFTYQPRAPFTPPAGFLWHRCRTIWRNAPPASVWQLIQV</sequence>
<dbReference type="EMBL" id="CADIKK010000024">
    <property type="protein sequence ID" value="CAB3798626.1"/>
    <property type="molecule type" value="Genomic_DNA"/>
</dbReference>
<name>A0A6S7D8C6_9BURK</name>
<dbReference type="InterPro" id="IPR001077">
    <property type="entry name" value="COMT_C"/>
</dbReference>
<dbReference type="Pfam" id="PF00891">
    <property type="entry name" value="Methyltransf_2"/>
    <property type="match status" value="1"/>
</dbReference>